<dbReference type="AlphaFoldDB" id="A0A2N5DYB6"/>
<evidence type="ECO:0000313" key="1">
    <source>
        <dbReference type="EMBL" id="PLR32557.1"/>
    </source>
</evidence>
<dbReference type="InterPro" id="IPR010351">
    <property type="entry name" value="DUF943"/>
</dbReference>
<name>A0A2N5DYB6_9GAMM</name>
<accession>A0A2N5DYB6</accession>
<dbReference type="RefSeq" id="WP_101817820.1">
    <property type="nucleotide sequence ID" value="NZ_PJZF01000020.1"/>
</dbReference>
<organism evidence="1 2">
    <name type="scientific">Chimaeribacter californicus</name>
    <dbReference type="NCBI Taxonomy" id="2060067"/>
    <lineage>
        <taxon>Bacteria</taxon>
        <taxon>Pseudomonadati</taxon>
        <taxon>Pseudomonadota</taxon>
        <taxon>Gammaproteobacteria</taxon>
        <taxon>Enterobacterales</taxon>
        <taxon>Yersiniaceae</taxon>
        <taxon>Chimaeribacter</taxon>
    </lineage>
</organism>
<dbReference type="EMBL" id="PJZF01000020">
    <property type="protein sequence ID" value="PLR32557.1"/>
    <property type="molecule type" value="Genomic_DNA"/>
</dbReference>
<keyword evidence="2" id="KW-1185">Reference proteome</keyword>
<proteinExistence type="predicted"/>
<evidence type="ECO:0008006" key="3">
    <source>
        <dbReference type="Google" id="ProtNLM"/>
    </source>
</evidence>
<gene>
    <name evidence="1" type="ORF">CYR55_18395</name>
</gene>
<comment type="caution">
    <text evidence="1">The sequence shown here is derived from an EMBL/GenBank/DDBJ whole genome shotgun (WGS) entry which is preliminary data.</text>
</comment>
<dbReference type="OrthoDB" id="5873202at2"/>
<protein>
    <recommendedName>
        <fullName evidence="3">DUF943 domain-containing protein</fullName>
    </recommendedName>
</protein>
<dbReference type="Proteomes" id="UP000234240">
    <property type="component" value="Unassembled WGS sequence"/>
</dbReference>
<evidence type="ECO:0000313" key="2">
    <source>
        <dbReference type="Proteomes" id="UP000234240"/>
    </source>
</evidence>
<dbReference type="Pfam" id="PF06092">
    <property type="entry name" value="DUF943"/>
    <property type="match status" value="1"/>
</dbReference>
<reference evidence="1 2" key="1">
    <citation type="submission" date="2017-12" db="EMBL/GenBank/DDBJ databases">
        <title>Characterization of six clinical isolates of Enterochimera gen. nov., a novel genus of the Yersiniaciae family and the three species Enterochimera arupensis sp. nov., Enterochimera coloradensis sp. nov, and Enterochimera californica sp. nov.</title>
        <authorList>
            <person name="Rossi A."/>
            <person name="Fisher M."/>
        </authorList>
    </citation>
    <scope>NUCLEOTIDE SEQUENCE [LARGE SCALE GENOMIC DNA]</scope>
    <source>
        <strain evidence="2">2015-Iso6</strain>
    </source>
</reference>
<sequence length="87" mass="10283">MPTDKNENHTVIIWEWRGSYKEMPDTDQGSDLLCFEDMKTKKNCIDKDKRKVWISTYGKGKYEYSVGLDDRTYTQLTENAEPKRVPD</sequence>